<keyword evidence="3" id="KW-1185">Reference proteome</keyword>
<keyword evidence="1" id="KW-0472">Membrane</keyword>
<comment type="caution">
    <text evidence="2">The sequence shown here is derived from an EMBL/GenBank/DDBJ whole genome shotgun (WGS) entry which is preliminary data.</text>
</comment>
<feature type="transmembrane region" description="Helical" evidence="1">
    <location>
        <begin position="7"/>
        <end position="25"/>
    </location>
</feature>
<organism evidence="2 3">
    <name type="scientific">Christensenella tenuis</name>
    <dbReference type="NCBI Taxonomy" id="2763033"/>
    <lineage>
        <taxon>Bacteria</taxon>
        <taxon>Bacillati</taxon>
        <taxon>Bacillota</taxon>
        <taxon>Clostridia</taxon>
        <taxon>Christensenellales</taxon>
        <taxon>Christensenellaceae</taxon>
        <taxon>Christensenella</taxon>
    </lineage>
</organism>
<name>A0ABR7EGU1_9FIRM</name>
<sequence>MKNKVRIILPCVIAVIAVVAILAFMNASAKEPVMEVGGVEIPTLYASAGEKTMTASKSEMGEQESRAERTYADVTQQELDGYTALLKNEGFSDAADGSAALEKTEGDRAVRIEIYPAADGGTTIAYTVTAG</sequence>
<dbReference type="RefSeq" id="WP_186857858.1">
    <property type="nucleotide sequence ID" value="NZ_JACOON010000004.1"/>
</dbReference>
<evidence type="ECO:0000256" key="1">
    <source>
        <dbReference type="SAM" id="Phobius"/>
    </source>
</evidence>
<proteinExistence type="predicted"/>
<keyword evidence="1" id="KW-1133">Transmembrane helix</keyword>
<keyword evidence="1" id="KW-0812">Transmembrane</keyword>
<gene>
    <name evidence="2" type="ORF">H8S18_08370</name>
</gene>
<dbReference type="EMBL" id="JACOON010000004">
    <property type="protein sequence ID" value="MBC5648349.1"/>
    <property type="molecule type" value="Genomic_DNA"/>
</dbReference>
<accession>A0ABR7EGU1</accession>
<evidence type="ECO:0000313" key="3">
    <source>
        <dbReference type="Proteomes" id="UP000606889"/>
    </source>
</evidence>
<evidence type="ECO:0000313" key="2">
    <source>
        <dbReference type="EMBL" id="MBC5648349.1"/>
    </source>
</evidence>
<protein>
    <submittedName>
        <fullName evidence="2">Uncharacterized protein</fullName>
    </submittedName>
</protein>
<reference evidence="2 3" key="1">
    <citation type="submission" date="2020-08" db="EMBL/GenBank/DDBJ databases">
        <title>Genome public.</title>
        <authorList>
            <person name="Liu C."/>
            <person name="Sun Q."/>
        </authorList>
    </citation>
    <scope>NUCLEOTIDE SEQUENCE [LARGE SCALE GENOMIC DNA]</scope>
    <source>
        <strain evidence="2 3">NSJ-35</strain>
    </source>
</reference>
<dbReference type="Proteomes" id="UP000606889">
    <property type="component" value="Unassembled WGS sequence"/>
</dbReference>